<dbReference type="GO" id="GO:0004553">
    <property type="term" value="F:hydrolase activity, hydrolyzing O-glycosyl compounds"/>
    <property type="evidence" value="ECO:0007669"/>
    <property type="project" value="InterPro"/>
</dbReference>
<evidence type="ECO:0000256" key="1">
    <source>
        <dbReference type="ARBA" id="ARBA00004834"/>
    </source>
</evidence>
<evidence type="ECO:0000256" key="5">
    <source>
        <dbReference type="PIRSR" id="PIRSR606710-1"/>
    </source>
</evidence>
<protein>
    <submittedName>
        <fullName evidence="9">Beta-xylosidase</fullName>
    </submittedName>
</protein>
<feature type="chain" id="PRO_5038539702" evidence="8">
    <location>
        <begin position="20"/>
        <end position="341"/>
    </location>
</feature>
<reference evidence="9" key="2">
    <citation type="submission" date="2020-09" db="EMBL/GenBank/DDBJ databases">
        <authorList>
            <person name="Sun Q."/>
            <person name="Zhou Y."/>
        </authorList>
    </citation>
    <scope>NUCLEOTIDE SEQUENCE</scope>
    <source>
        <strain evidence="9">CGMCC 1.16067</strain>
    </source>
</reference>
<dbReference type="EMBL" id="BMKQ01000001">
    <property type="protein sequence ID" value="GGF31810.1"/>
    <property type="molecule type" value="Genomic_DNA"/>
</dbReference>
<keyword evidence="4 7" id="KW-0326">Glycosidase</keyword>
<dbReference type="PANTHER" id="PTHR43301">
    <property type="entry name" value="ARABINAN ENDO-1,5-ALPHA-L-ARABINOSIDASE"/>
    <property type="match status" value="1"/>
</dbReference>
<evidence type="ECO:0000256" key="4">
    <source>
        <dbReference type="ARBA" id="ARBA00023295"/>
    </source>
</evidence>
<dbReference type="SUPFAM" id="SSF75005">
    <property type="entry name" value="Arabinanase/levansucrase/invertase"/>
    <property type="match status" value="1"/>
</dbReference>
<proteinExistence type="inferred from homology"/>
<accession>A0A917BAW6</accession>
<organism evidence="9 10">
    <name type="scientific">Marmoricola endophyticus</name>
    <dbReference type="NCBI Taxonomy" id="2040280"/>
    <lineage>
        <taxon>Bacteria</taxon>
        <taxon>Bacillati</taxon>
        <taxon>Actinomycetota</taxon>
        <taxon>Actinomycetes</taxon>
        <taxon>Propionibacteriales</taxon>
        <taxon>Nocardioidaceae</taxon>
        <taxon>Marmoricola</taxon>
    </lineage>
</organism>
<dbReference type="Gene3D" id="2.115.10.20">
    <property type="entry name" value="Glycosyl hydrolase domain, family 43"/>
    <property type="match status" value="1"/>
</dbReference>
<feature type="active site" description="Proton donor" evidence="5">
    <location>
        <position position="231"/>
    </location>
</feature>
<dbReference type="InterPro" id="IPR006710">
    <property type="entry name" value="Glyco_hydro_43"/>
</dbReference>
<evidence type="ECO:0000256" key="2">
    <source>
        <dbReference type="ARBA" id="ARBA00009865"/>
    </source>
</evidence>
<reference evidence="9" key="1">
    <citation type="journal article" date="2014" name="Int. J. Syst. Evol. Microbiol.">
        <title>Complete genome sequence of Corynebacterium casei LMG S-19264T (=DSM 44701T), isolated from a smear-ripened cheese.</title>
        <authorList>
            <consortium name="US DOE Joint Genome Institute (JGI-PGF)"/>
            <person name="Walter F."/>
            <person name="Albersmeier A."/>
            <person name="Kalinowski J."/>
            <person name="Ruckert C."/>
        </authorList>
    </citation>
    <scope>NUCLEOTIDE SEQUENCE</scope>
    <source>
        <strain evidence="9">CGMCC 1.16067</strain>
    </source>
</reference>
<evidence type="ECO:0000313" key="9">
    <source>
        <dbReference type="EMBL" id="GGF31810.1"/>
    </source>
</evidence>
<evidence type="ECO:0000256" key="3">
    <source>
        <dbReference type="ARBA" id="ARBA00022801"/>
    </source>
</evidence>
<evidence type="ECO:0000256" key="7">
    <source>
        <dbReference type="RuleBase" id="RU361187"/>
    </source>
</evidence>
<dbReference type="RefSeq" id="WP_188777311.1">
    <property type="nucleotide sequence ID" value="NZ_BMKQ01000001.1"/>
</dbReference>
<keyword evidence="3 7" id="KW-0378">Hydrolase</keyword>
<evidence type="ECO:0000256" key="6">
    <source>
        <dbReference type="PIRSR" id="PIRSR606710-2"/>
    </source>
</evidence>
<dbReference type="Pfam" id="PF04616">
    <property type="entry name" value="Glyco_hydro_43"/>
    <property type="match status" value="1"/>
</dbReference>
<dbReference type="GO" id="GO:0005975">
    <property type="term" value="P:carbohydrate metabolic process"/>
    <property type="evidence" value="ECO:0007669"/>
    <property type="project" value="InterPro"/>
</dbReference>
<comment type="similarity">
    <text evidence="2 7">Belongs to the glycosyl hydrolase 43 family.</text>
</comment>
<comment type="pathway">
    <text evidence="1">Glycan metabolism; L-arabinan degradation.</text>
</comment>
<dbReference type="AlphaFoldDB" id="A0A917BAW6"/>
<dbReference type="PANTHER" id="PTHR43301:SF3">
    <property type="entry name" value="ARABINAN ENDO-1,5-ALPHA-L-ARABINOSIDASE A-RELATED"/>
    <property type="match status" value="1"/>
</dbReference>
<evidence type="ECO:0000256" key="8">
    <source>
        <dbReference type="SAM" id="SignalP"/>
    </source>
</evidence>
<dbReference type="Proteomes" id="UP000649179">
    <property type="component" value="Unassembled WGS sequence"/>
</dbReference>
<dbReference type="InterPro" id="IPR050727">
    <property type="entry name" value="GH43_arabinanases"/>
</dbReference>
<evidence type="ECO:0000313" key="10">
    <source>
        <dbReference type="Proteomes" id="UP000649179"/>
    </source>
</evidence>
<sequence>MLTLRSRLLAALATVVAGAALVVLPGSQPAVGAGGVPQVSGARYVGDFPDPSVVRAGNTYYAYATNTSNLNLPTVKSTDLKTWAAVGDALPRAVGWARSVRIGGRTVSRTWAPDVAWVRDHFVAAYAVPVSGGSKPKRCLTLATSSSAAGPFTDSSSGPLVCPSDQGAIDPQVYVAGRTPYLLWKTEGVVGRAPTRLWSRRLDAEGTGFADGSSATELLHTELSWEGNVIENPAMIRVNGLTYLFYSANEYRAADYAVGYAVCRGPSGPCERPSTRPLLASGGGVEGPGGPSPVMGPDGRLMMAYAAWDAGRIGYPRYGRRLHTATLAIGEDGRLRVTDRG</sequence>
<feature type="site" description="Important for catalytic activity, responsible for pKa modulation of the active site Glu and correct orientation of both the proton donor and substrate" evidence="6">
    <location>
        <position position="170"/>
    </location>
</feature>
<comment type="caution">
    <text evidence="9">The sequence shown here is derived from an EMBL/GenBank/DDBJ whole genome shotgun (WGS) entry which is preliminary data.</text>
</comment>
<keyword evidence="10" id="KW-1185">Reference proteome</keyword>
<dbReference type="InterPro" id="IPR023296">
    <property type="entry name" value="Glyco_hydro_beta-prop_sf"/>
</dbReference>
<dbReference type="CDD" id="cd08999">
    <property type="entry name" value="GH43_ABN-like"/>
    <property type="match status" value="1"/>
</dbReference>
<feature type="signal peptide" evidence="8">
    <location>
        <begin position="1"/>
        <end position="19"/>
    </location>
</feature>
<gene>
    <name evidence="9" type="ORF">GCM10011519_01460</name>
</gene>
<keyword evidence="8" id="KW-0732">Signal</keyword>
<feature type="active site" description="Proton acceptor" evidence="5">
    <location>
        <position position="50"/>
    </location>
</feature>
<name>A0A917BAW6_9ACTN</name>